<evidence type="ECO:0000313" key="3">
    <source>
        <dbReference type="Proteomes" id="UP000753961"/>
    </source>
</evidence>
<evidence type="ECO:0000256" key="1">
    <source>
        <dbReference type="SAM" id="MobiDB-lite"/>
    </source>
</evidence>
<feature type="compositionally biased region" description="Basic residues" evidence="1">
    <location>
        <begin position="36"/>
        <end position="45"/>
    </location>
</feature>
<sequence>MAVRQVQMQGMAEYSRSAAQTQDGKSIFDEDERMKPRLCRGTRVR</sequence>
<gene>
    <name evidence="2" type="ORF">KUV50_06970</name>
</gene>
<keyword evidence="3" id="KW-1185">Reference proteome</keyword>
<dbReference type="Proteomes" id="UP000753961">
    <property type="component" value="Unassembled WGS sequence"/>
</dbReference>
<feature type="compositionally biased region" description="Basic and acidic residues" evidence="1">
    <location>
        <begin position="26"/>
        <end position="35"/>
    </location>
</feature>
<dbReference type="AlphaFoldDB" id="A0A953HL12"/>
<proteinExistence type="predicted"/>
<name>A0A953HL12_9BACT</name>
<evidence type="ECO:0000313" key="2">
    <source>
        <dbReference type="EMBL" id="MBY5957864.1"/>
    </source>
</evidence>
<dbReference type="EMBL" id="JAHVHU010000006">
    <property type="protein sequence ID" value="MBY5957864.1"/>
    <property type="molecule type" value="Genomic_DNA"/>
</dbReference>
<feature type="region of interest" description="Disordered" evidence="1">
    <location>
        <begin position="1"/>
        <end position="45"/>
    </location>
</feature>
<protein>
    <submittedName>
        <fullName evidence="2">Uncharacterized protein</fullName>
    </submittedName>
</protein>
<organism evidence="2 3">
    <name type="scientific">Membranihabitans marinus</name>
    <dbReference type="NCBI Taxonomy" id="1227546"/>
    <lineage>
        <taxon>Bacteria</taxon>
        <taxon>Pseudomonadati</taxon>
        <taxon>Bacteroidota</taxon>
        <taxon>Saprospiria</taxon>
        <taxon>Saprospirales</taxon>
        <taxon>Saprospiraceae</taxon>
        <taxon>Membranihabitans</taxon>
    </lineage>
</organism>
<accession>A0A953HL12</accession>
<comment type="caution">
    <text evidence="2">The sequence shown here is derived from an EMBL/GenBank/DDBJ whole genome shotgun (WGS) entry which is preliminary data.</text>
</comment>
<reference evidence="2" key="1">
    <citation type="submission" date="2021-06" db="EMBL/GenBank/DDBJ databases">
        <title>44 bacteria genomes isolated from Dapeng, Shenzhen.</title>
        <authorList>
            <person name="Zheng W."/>
            <person name="Yu S."/>
            <person name="Huang Y."/>
        </authorList>
    </citation>
    <scope>NUCLEOTIDE SEQUENCE</scope>
    <source>
        <strain evidence="2">DP5N28-2</strain>
    </source>
</reference>
<dbReference type="RefSeq" id="WP_222579385.1">
    <property type="nucleotide sequence ID" value="NZ_JAHVHU010000006.1"/>
</dbReference>